<dbReference type="STRING" id="1036808.A0A0C3APC4"/>
<reference evidence="2 3" key="1">
    <citation type="submission" date="2014-04" db="EMBL/GenBank/DDBJ databases">
        <authorList>
            <consortium name="DOE Joint Genome Institute"/>
            <person name="Kuo A."/>
            <person name="Kohler A."/>
            <person name="Nagy L.G."/>
            <person name="Floudas D."/>
            <person name="Copeland A."/>
            <person name="Barry K.W."/>
            <person name="Cichocki N."/>
            <person name="Veneault-Fourrey C."/>
            <person name="LaButti K."/>
            <person name="Lindquist E.A."/>
            <person name="Lipzen A."/>
            <person name="Lundell T."/>
            <person name="Morin E."/>
            <person name="Murat C."/>
            <person name="Sun H."/>
            <person name="Tunlid A."/>
            <person name="Henrissat B."/>
            <person name="Grigoriev I.V."/>
            <person name="Hibbett D.S."/>
            <person name="Martin F."/>
            <person name="Nordberg H.P."/>
            <person name="Cantor M.N."/>
            <person name="Hua S.X."/>
        </authorList>
    </citation>
    <scope>NUCLEOTIDE SEQUENCE [LARGE SCALE GENOMIC DNA]</scope>
    <source>
        <strain evidence="2 3">Foug A</strain>
    </source>
</reference>
<accession>A0A0C3APC4</accession>
<dbReference type="InterPro" id="IPR001810">
    <property type="entry name" value="F-box_dom"/>
</dbReference>
<dbReference type="SUPFAM" id="SSF52047">
    <property type="entry name" value="RNI-like"/>
    <property type="match status" value="1"/>
</dbReference>
<reference evidence="3" key="2">
    <citation type="submission" date="2015-01" db="EMBL/GenBank/DDBJ databases">
        <title>Evolutionary Origins and Diversification of the Mycorrhizal Mutualists.</title>
        <authorList>
            <consortium name="DOE Joint Genome Institute"/>
            <consortium name="Mycorrhizal Genomics Consortium"/>
            <person name="Kohler A."/>
            <person name="Kuo A."/>
            <person name="Nagy L.G."/>
            <person name="Floudas D."/>
            <person name="Copeland A."/>
            <person name="Barry K.W."/>
            <person name="Cichocki N."/>
            <person name="Veneault-Fourrey C."/>
            <person name="LaButti K."/>
            <person name="Lindquist E.A."/>
            <person name="Lipzen A."/>
            <person name="Lundell T."/>
            <person name="Morin E."/>
            <person name="Murat C."/>
            <person name="Riley R."/>
            <person name="Ohm R."/>
            <person name="Sun H."/>
            <person name="Tunlid A."/>
            <person name="Henrissat B."/>
            <person name="Grigoriev I.V."/>
            <person name="Hibbett D.S."/>
            <person name="Martin F."/>
        </authorList>
    </citation>
    <scope>NUCLEOTIDE SEQUENCE [LARGE SCALE GENOMIC DNA]</scope>
    <source>
        <strain evidence="3">Foug A</strain>
    </source>
</reference>
<dbReference type="EMBL" id="KN822015">
    <property type="protein sequence ID" value="KIM66817.1"/>
    <property type="molecule type" value="Genomic_DNA"/>
</dbReference>
<dbReference type="SUPFAM" id="SSF81383">
    <property type="entry name" value="F-box domain"/>
    <property type="match status" value="1"/>
</dbReference>
<proteinExistence type="predicted"/>
<keyword evidence="3" id="KW-1185">Reference proteome</keyword>
<protein>
    <recommendedName>
        <fullName evidence="1">F-box domain-containing protein</fullName>
    </recommendedName>
</protein>
<feature type="domain" description="F-box" evidence="1">
    <location>
        <begin position="25"/>
        <end position="71"/>
    </location>
</feature>
<evidence type="ECO:0000313" key="3">
    <source>
        <dbReference type="Proteomes" id="UP000053989"/>
    </source>
</evidence>
<organism evidence="2 3">
    <name type="scientific">Scleroderma citrinum Foug A</name>
    <dbReference type="NCBI Taxonomy" id="1036808"/>
    <lineage>
        <taxon>Eukaryota</taxon>
        <taxon>Fungi</taxon>
        <taxon>Dikarya</taxon>
        <taxon>Basidiomycota</taxon>
        <taxon>Agaricomycotina</taxon>
        <taxon>Agaricomycetes</taxon>
        <taxon>Agaricomycetidae</taxon>
        <taxon>Boletales</taxon>
        <taxon>Sclerodermatineae</taxon>
        <taxon>Sclerodermataceae</taxon>
        <taxon>Scleroderma</taxon>
    </lineage>
</organism>
<dbReference type="Pfam" id="PF12937">
    <property type="entry name" value="F-box-like"/>
    <property type="match status" value="1"/>
</dbReference>
<dbReference type="InParanoid" id="A0A0C3APC4"/>
<dbReference type="HOGENOM" id="CLU_573713_0_0_1"/>
<name>A0A0C3APC4_9AGAM</name>
<dbReference type="Proteomes" id="UP000053989">
    <property type="component" value="Unassembled WGS sequence"/>
</dbReference>
<gene>
    <name evidence="2" type="ORF">SCLCIDRAFT_1210873</name>
</gene>
<dbReference type="AlphaFoldDB" id="A0A0C3APC4"/>
<dbReference type="InterPro" id="IPR036047">
    <property type="entry name" value="F-box-like_dom_sf"/>
</dbReference>
<dbReference type="InterPro" id="IPR032675">
    <property type="entry name" value="LRR_dom_sf"/>
</dbReference>
<dbReference type="OrthoDB" id="3359674at2759"/>
<dbReference type="Gene3D" id="1.20.1280.50">
    <property type="match status" value="1"/>
</dbReference>
<dbReference type="Gene3D" id="3.80.10.10">
    <property type="entry name" value="Ribonuclease Inhibitor"/>
    <property type="match status" value="1"/>
</dbReference>
<evidence type="ECO:0000313" key="2">
    <source>
        <dbReference type="EMBL" id="KIM66817.1"/>
    </source>
</evidence>
<sequence length="478" mass="53958">MSPSLARNDDDDQNEFAVATGGPFSLLPPELVIQIFVLCSHIGDPLIPLTLASVCKWWREICMSSPRVWQIIVVSAMSRSISSIRTQAELWIVRSHPLSFDVQINLADCEVFLPVLSYFLPHISRWRGCQVTFEGRALQTYFSGPFQSSAHVALCHLDLQLRRPIDDEDEDADANSIFSYTTNTVGLVSMKIAASKLPSAQLLSPLRFTSLNISESSFRHAVRSPSLLHFLRQCPNLERFTLHGVCYEEGILKTPPPVVALPRLHTLTLDLLCIQRSVLSHLLLPALRELHLRQLNMDSSLDCDYIEEPGDSDDEAHDFSQSPSSDHHTGMGLRRLISRSQPPLEILDMDLSDMRTKDFAWVFDRVPYLKQFSIVGSDMSDKVIRLFEPVSISGGGSASTHQQQMRLRLPQLTTLKLISCQQFSGDALVDALTTRTRYTDTRTPNETLTRVVIRSCIGFKPNHEQELFRHLRGRFYVG</sequence>
<evidence type="ECO:0000259" key="1">
    <source>
        <dbReference type="Pfam" id="PF12937"/>
    </source>
</evidence>